<dbReference type="AlphaFoldDB" id="A0A558HCC4"/>
<evidence type="ECO:0000313" key="5">
    <source>
        <dbReference type="Proteomes" id="UP000316500"/>
    </source>
</evidence>
<dbReference type="InterPro" id="IPR051122">
    <property type="entry name" value="SDR_DHRS6-like"/>
</dbReference>
<feature type="region of interest" description="Disordered" evidence="3">
    <location>
        <begin position="1"/>
        <end position="20"/>
    </location>
</feature>
<sequence>MEGHTLPTSNDHNDVASANTPANRPLTVVVAGSTSAAGQAVVASLAALGAHVAAVDLDAERLQAQAGNHHHVVPYTCNLADAAAVQDLAESVRAELGSVDGLIHLVGGWRGGEGIVGQKDEDWEVLHTSIMTTLRNTSRAFYTDLESSPRGRLAIVSATAAANPTASGASYSAIKAASEAWVLGVADGFHQAQSGHKTEPKEQTSAAVVFVVKALLDDAMREAAPHRKFPGYTHVSELGDHVSALFDAPATHLNGARQHLS</sequence>
<protein>
    <submittedName>
        <fullName evidence="4">SDR family oxidoreductase</fullName>
    </submittedName>
</protein>
<dbReference type="Proteomes" id="UP000316500">
    <property type="component" value="Unassembled WGS sequence"/>
</dbReference>
<reference evidence="4 5" key="1">
    <citation type="submission" date="2019-07" db="EMBL/GenBank/DDBJ databases">
        <title>Diversity of Bacteria from Kongsfjorden, Arctic.</title>
        <authorList>
            <person name="Yu Y."/>
        </authorList>
    </citation>
    <scope>NUCLEOTIDE SEQUENCE [LARGE SCALE GENOMIC DNA]</scope>
    <source>
        <strain evidence="4 5">SM1928</strain>
    </source>
</reference>
<dbReference type="CDD" id="cd05233">
    <property type="entry name" value="SDR_c"/>
    <property type="match status" value="1"/>
</dbReference>
<evidence type="ECO:0000256" key="3">
    <source>
        <dbReference type="SAM" id="MobiDB-lite"/>
    </source>
</evidence>
<dbReference type="Gene3D" id="3.40.50.720">
    <property type="entry name" value="NAD(P)-binding Rossmann-like Domain"/>
    <property type="match status" value="1"/>
</dbReference>
<dbReference type="InterPro" id="IPR036291">
    <property type="entry name" value="NAD(P)-bd_dom_sf"/>
</dbReference>
<dbReference type="GO" id="GO:0016491">
    <property type="term" value="F:oxidoreductase activity"/>
    <property type="evidence" value="ECO:0007669"/>
    <property type="project" value="UniProtKB-KW"/>
</dbReference>
<dbReference type="PANTHER" id="PTHR43477">
    <property type="entry name" value="DIHYDROANTICAPSIN 7-DEHYDROGENASE"/>
    <property type="match status" value="1"/>
</dbReference>
<dbReference type="OrthoDB" id="4773823at2"/>
<comment type="caution">
    <text evidence="4">The sequence shown here is derived from an EMBL/GenBank/DDBJ whole genome shotgun (WGS) entry which is preliminary data.</text>
</comment>
<evidence type="ECO:0000313" key="4">
    <source>
        <dbReference type="EMBL" id="TVU66783.1"/>
    </source>
</evidence>
<proteinExistence type="inferred from homology"/>
<dbReference type="InterPro" id="IPR002347">
    <property type="entry name" value="SDR_fam"/>
</dbReference>
<dbReference type="PANTHER" id="PTHR43477:SF1">
    <property type="entry name" value="DIHYDROANTICAPSIN 7-DEHYDROGENASE"/>
    <property type="match status" value="1"/>
</dbReference>
<dbReference type="EMBL" id="VNFK01000001">
    <property type="protein sequence ID" value="TVU66783.1"/>
    <property type="molecule type" value="Genomic_DNA"/>
</dbReference>
<evidence type="ECO:0000256" key="1">
    <source>
        <dbReference type="ARBA" id="ARBA00006484"/>
    </source>
</evidence>
<comment type="similarity">
    <text evidence="1">Belongs to the short-chain dehydrogenases/reductases (SDR) family.</text>
</comment>
<organism evidence="4 5">
    <name type="scientific">Paenarthrobacter nitroguajacolicus</name>
    <name type="common">Arthrobacter nitroguajacolicus</name>
    <dbReference type="NCBI Taxonomy" id="211146"/>
    <lineage>
        <taxon>Bacteria</taxon>
        <taxon>Bacillati</taxon>
        <taxon>Actinomycetota</taxon>
        <taxon>Actinomycetes</taxon>
        <taxon>Micrococcales</taxon>
        <taxon>Micrococcaceae</taxon>
        <taxon>Paenarthrobacter</taxon>
    </lineage>
</organism>
<dbReference type="SUPFAM" id="SSF51735">
    <property type="entry name" value="NAD(P)-binding Rossmann-fold domains"/>
    <property type="match status" value="1"/>
</dbReference>
<accession>A0A558HCC4</accession>
<name>A0A558HCC4_PAENT</name>
<keyword evidence="2" id="KW-0560">Oxidoreductase</keyword>
<evidence type="ECO:0000256" key="2">
    <source>
        <dbReference type="ARBA" id="ARBA00023002"/>
    </source>
</evidence>
<gene>
    <name evidence="4" type="ORF">FQP90_01165</name>
</gene>
<dbReference type="Pfam" id="PF00106">
    <property type="entry name" value="adh_short"/>
    <property type="match status" value="1"/>
</dbReference>